<keyword evidence="4" id="KW-0067">ATP-binding</keyword>
<dbReference type="Gene3D" id="3.40.50.300">
    <property type="entry name" value="P-loop containing nucleotide triphosphate hydrolases"/>
    <property type="match status" value="6"/>
</dbReference>
<dbReference type="CDD" id="cd17936">
    <property type="entry name" value="EEXXEc_NFX1"/>
    <property type="match status" value="1"/>
</dbReference>
<dbReference type="InterPro" id="IPR027417">
    <property type="entry name" value="P-loop_NTPase"/>
</dbReference>
<feature type="domain" description="AAA+ ATPase" evidence="6">
    <location>
        <begin position="1321"/>
        <end position="1457"/>
    </location>
</feature>
<keyword evidence="2" id="KW-0547">Nucleotide-binding</keyword>
<dbReference type="Pfam" id="PF17866">
    <property type="entry name" value="AAA_lid_6"/>
    <property type="match status" value="2"/>
</dbReference>
<evidence type="ECO:0000313" key="8">
    <source>
        <dbReference type="Proteomes" id="UP000800092"/>
    </source>
</evidence>
<keyword evidence="3" id="KW-0347">Helicase</keyword>
<dbReference type="InterPro" id="IPR000641">
    <property type="entry name" value="CbxX/CfxQ"/>
</dbReference>
<keyword evidence="3" id="KW-0378">Hydrolase</keyword>
<dbReference type="InterPro" id="IPR041679">
    <property type="entry name" value="DNA2/NAM7-like_C"/>
</dbReference>
<name>A0A6A6H6C7_VIRVR</name>
<evidence type="ECO:0000313" key="7">
    <source>
        <dbReference type="EMBL" id="KAF2233487.1"/>
    </source>
</evidence>
<proteinExistence type="inferred from homology"/>
<sequence>MSSMADPEAGAARSSRLSKYFRAVLQEKRTVKNASDARLFFEAICDQEDHASCIEKVVASSSAMVSLRLGLRFDVSISFLNGLGGAFLNYLSDSALKQLCNGMLLKQILRVIVDPPTLWDALLQFALDKELNENSLRALAWLLLEILSSPTTESNIDIQKAGETVTANRLLLNSPSHEIRTFGHKIQHVLLLRSSTNFNQIENYPGGRHDNDFADFRKIAILPSADEFMSKERPFYRRADEVLDIDPDQRPAVHLDNQFRLLREDLLGELRNDLQVATGQKKGRRPLAPLHGLSLEGMDCGTEKKRKPCSLALRCLSAHHQLRGLDLAQRKAYVAENKNFIRHQAFGCLYDGKEIIAFANIDRNEDLLVLSPSVILLHIAGGAAFQRALIASRESNKLQFLLVDTPVFAYEPILKCLQDKTELPLADQVLQLDPNKNASASPICPDGVVEEIEDSGGHRLGHLIGASQEINLDASQTSSLLAGLKQSLSLIQGPPGTGKSFVGALIAKLLYDHTSEKILVMAFTNHALDQYLEDLLDIGIPPAAIVRLGFKSTTRTESLNIQRQESKYRRTYASYALMDHFNEEAREIEKKLKAAVASFRDFKYTNHELLEHLEFEDSAFYDAFVIPHEEDGMTRIGSRGRSVDQHYLLNQWLNGRNPGVYSKNLDPKHATIWGMDLASRQERINTWKQALVQERIVKIISLVQRMDDRQTRLSEMWNEKSATILKEKRIIGCTTTAAAKYTCELQNANPGIIIVEEAGEILESHILTAMTAETKQLVLIGDHQQLRPKVNNYTLTVEKDEGYDLNRSMFERLVRADYPHTILQKQHRMCPEISSLVKRLTYPDLEDAPKTMNRPRVRGLRDRVIFFNHEHMESELSDVPDRRDQGSKSSKQNLFEVDMVVKCVKYLAQQGYGTDKQVILTPYLAQLHLLRNRLSEENDPVLNDIDSFDLVRAGLMTPANAQVSKRKIRISTIDNYQGEESDIVIVSLTRGNEAADIGFMAAPERLNVLLSRARDALVMIGNSKTFSNSRKGKEVWVPFLNQLKEQNHIYDGIPVKCEKHPDKDMLLQCPEEFESQCPDGGCSAPCGTKLNCNMHDCPRQCHQLVDHSKVPCPAIIEVTCPRDHKMSYKCSQKSRGCRLCADEDRRLKERQKRDHDLEVQRAAKQKRYAQELAELQDEIAHQRRILRDESNDNEREKVLQQHRTDLENIKKNAERKASKATNRVENQDLEMKEKSPATEDISVPLTNPSNKPQIDTKEDLVDHVSSARAVWQRQKDHEGAQNDALDDLMKMIGLEDVKDQFLTIKDKVDTSVRQGVDMKDERFSASLLGNPGTGKTTVARIYARFLTSVGALPGNFFVETTGSRLANDGVPGCKKHIEEILNKGGGALFIDEAYQLTSGQSYGAGAVLDFLLAEVENLTGKIVFIIAGYNKQMESFFTHNPGIPSRFPYQMQFADYEDTELLQILKFKIGRKWDGRMKVEDGLNGLYSRIVSRRIGRGRGREGFGNARTVENTFAAVTARQAKRLQKQRRAGKRPDDMLLTKIDLIGPEPSVALRNNDTWVKLQGMIGLGSVKTSIQVLLDSIQYNYKRELEEQPIVEYSLNRVFLGSPGTGKTSVAKLYGKILVDLGLLSNGEVVVKNPSDFVGAVMGESEKNTKGILASTIGKVLVIDEAYGLYGNQGTTGSGSFSDPFRAAIVDTIVAEVQSTPGEDRCVLLLGYKDQMERMFQNVNPGFSRRFPLDAAFVFEDFTDDELQKILALKLKQQAYDATDQGKRVALEVLQRARNRPNFGNAGEIDNLLNAAKARHQKRLSARQTQKHATLEAVDFDEDFNRGERASTNVRKLFEGVVGCEDLISQLEGYQQVVANMKARNMDPREQIAFNFLFRGPPGTGKTTTARKMGKIYYDMGFLASGEVVECSASDLVGQYVGQTGPKTQDKLEKALGKILFIDEAYRLAEGHFAKEAMDEIVDSLTKPKFAGKLITILAGYDADINRLMAINPGLTSRFPEAIVFKSLSSAECVQLLAEQLERKKHLDSRVLTNPSAENLAKLLAKFEILSGLANWANARDVQTLSKNIFGKIIRSAKQKDELIVVTEEIVFAELDSMISERSTRGREAQNQRFSKPRKTLPVDTMTLDPPSQPPMSTSASAEPEEVKPPPPPAPATQSPTGEERDDGVSDAVWAKLQEDKRAAEDRVKAYRDLLARQQVQEDAHTESSKKERAEEKNLQEQVEKSNTAEADDARRRLEQARIEHELARRAREEELAKIERQRKEEAKRRKEEAQAQAKLRSMGVCPVGYRWIKQNGGYRCAAGGHFVSDAQLGH</sequence>
<dbReference type="InterPro" id="IPR041677">
    <property type="entry name" value="DNA2/NAM7_AAA_11"/>
</dbReference>
<organism evidence="7 8">
    <name type="scientific">Viridothelium virens</name>
    <name type="common">Speckled blister lichen</name>
    <name type="synonym">Trypethelium virens</name>
    <dbReference type="NCBI Taxonomy" id="1048519"/>
    <lineage>
        <taxon>Eukaryota</taxon>
        <taxon>Fungi</taxon>
        <taxon>Dikarya</taxon>
        <taxon>Ascomycota</taxon>
        <taxon>Pezizomycotina</taxon>
        <taxon>Dothideomycetes</taxon>
        <taxon>Dothideomycetes incertae sedis</taxon>
        <taxon>Trypetheliales</taxon>
        <taxon>Trypetheliaceae</taxon>
        <taxon>Viridothelium</taxon>
    </lineage>
</organism>
<dbReference type="SMART" id="SM00382">
    <property type="entry name" value="AAA"/>
    <property type="match status" value="4"/>
</dbReference>
<dbReference type="PRINTS" id="PR00819">
    <property type="entry name" value="CBXCFQXSUPER"/>
</dbReference>
<evidence type="ECO:0000256" key="3">
    <source>
        <dbReference type="ARBA" id="ARBA00022806"/>
    </source>
</evidence>
<feature type="compositionally biased region" description="Polar residues" evidence="5">
    <location>
        <begin position="1244"/>
        <end position="1253"/>
    </location>
</feature>
<dbReference type="FunFam" id="3.40.50.300:FF:001660">
    <property type="entry name" value="NF-X1 finger and helicase protein, putative"/>
    <property type="match status" value="1"/>
</dbReference>
<dbReference type="FunFam" id="1.10.8.60:FF:000159">
    <property type="entry name" value="p-loop containing nucleoside triphosphate hydrolase protein"/>
    <property type="match status" value="1"/>
</dbReference>
<dbReference type="CDD" id="cd06008">
    <property type="entry name" value="NF-X1-zinc-finger"/>
    <property type="match status" value="1"/>
</dbReference>
<reference evidence="7" key="1">
    <citation type="journal article" date="2020" name="Stud. Mycol.">
        <title>101 Dothideomycetes genomes: a test case for predicting lifestyles and emergence of pathogens.</title>
        <authorList>
            <person name="Haridas S."/>
            <person name="Albert R."/>
            <person name="Binder M."/>
            <person name="Bloem J."/>
            <person name="Labutti K."/>
            <person name="Salamov A."/>
            <person name="Andreopoulos B."/>
            <person name="Baker S."/>
            <person name="Barry K."/>
            <person name="Bills G."/>
            <person name="Bluhm B."/>
            <person name="Cannon C."/>
            <person name="Castanera R."/>
            <person name="Culley D."/>
            <person name="Daum C."/>
            <person name="Ezra D."/>
            <person name="Gonzalez J."/>
            <person name="Henrissat B."/>
            <person name="Kuo A."/>
            <person name="Liang C."/>
            <person name="Lipzen A."/>
            <person name="Lutzoni F."/>
            <person name="Magnuson J."/>
            <person name="Mondo S."/>
            <person name="Nolan M."/>
            <person name="Ohm R."/>
            <person name="Pangilinan J."/>
            <person name="Park H.-J."/>
            <person name="Ramirez L."/>
            <person name="Alfaro M."/>
            <person name="Sun H."/>
            <person name="Tritt A."/>
            <person name="Yoshinaga Y."/>
            <person name="Zwiers L.-H."/>
            <person name="Turgeon B."/>
            <person name="Goodwin S."/>
            <person name="Spatafora J."/>
            <person name="Crous P."/>
            <person name="Grigoriev I."/>
        </authorList>
    </citation>
    <scope>NUCLEOTIDE SEQUENCE</scope>
    <source>
        <strain evidence="7">Tuck. ex Michener</strain>
    </source>
</reference>
<evidence type="ECO:0000256" key="5">
    <source>
        <dbReference type="SAM" id="MobiDB-lite"/>
    </source>
</evidence>
<protein>
    <submittedName>
        <fullName evidence="7">Putative AAA family ATPase</fullName>
    </submittedName>
</protein>
<accession>A0A6A6H6C7</accession>
<dbReference type="InterPro" id="IPR041627">
    <property type="entry name" value="AAA_lid_6"/>
</dbReference>
<dbReference type="PANTHER" id="PTHR43392">
    <property type="entry name" value="AAA-TYPE ATPASE FAMILY PROTEIN / ANKYRIN REPEAT FAMILY PROTEIN"/>
    <property type="match status" value="1"/>
</dbReference>
<evidence type="ECO:0000256" key="2">
    <source>
        <dbReference type="ARBA" id="ARBA00022741"/>
    </source>
</evidence>
<feature type="domain" description="AAA+ ATPase" evidence="6">
    <location>
        <begin position="1600"/>
        <end position="1743"/>
    </location>
</feature>
<keyword evidence="8" id="KW-1185">Reference proteome</keyword>
<dbReference type="Pfam" id="PF13087">
    <property type="entry name" value="AAA_12"/>
    <property type="match status" value="1"/>
</dbReference>
<feature type="domain" description="AAA+ ATPase" evidence="6">
    <location>
        <begin position="485"/>
        <end position="820"/>
    </location>
</feature>
<evidence type="ECO:0000256" key="4">
    <source>
        <dbReference type="ARBA" id="ARBA00022840"/>
    </source>
</evidence>
<feature type="compositionally biased region" description="Basic and acidic residues" evidence="5">
    <location>
        <begin position="1225"/>
        <end position="1237"/>
    </location>
</feature>
<feature type="region of interest" description="Disordered" evidence="5">
    <location>
        <begin position="1186"/>
        <end position="1255"/>
    </location>
</feature>
<dbReference type="GO" id="GO:0016887">
    <property type="term" value="F:ATP hydrolysis activity"/>
    <property type="evidence" value="ECO:0007669"/>
    <property type="project" value="InterPro"/>
</dbReference>
<dbReference type="CDD" id="cd00009">
    <property type="entry name" value="AAA"/>
    <property type="match status" value="2"/>
</dbReference>
<dbReference type="OrthoDB" id="2423195at2759"/>
<dbReference type="Pfam" id="PF13086">
    <property type="entry name" value="AAA_11"/>
    <property type="match status" value="1"/>
</dbReference>
<gene>
    <name evidence="7" type="ORF">EV356DRAFT_516308</name>
</gene>
<dbReference type="InterPro" id="IPR003959">
    <property type="entry name" value="ATPase_AAA_core"/>
</dbReference>
<dbReference type="FunFam" id="3.40.50.300:FF:000216">
    <property type="entry name" value="Type VII secretion ATPase EccA"/>
    <property type="match status" value="3"/>
</dbReference>
<feature type="region of interest" description="Disordered" evidence="5">
    <location>
        <begin position="2107"/>
        <end position="2175"/>
    </location>
</feature>
<dbReference type="InterPro" id="IPR050773">
    <property type="entry name" value="CbxX/CfxQ_RuBisCO_ESX"/>
</dbReference>
<comment type="similarity">
    <text evidence="1">Belongs to the CbxX/CfxQ family.</text>
</comment>
<dbReference type="PANTHER" id="PTHR43392:SF2">
    <property type="entry name" value="AAA-TYPE ATPASE FAMILY PROTEIN _ ANKYRIN REPEAT FAMILY PROTEIN"/>
    <property type="match status" value="1"/>
</dbReference>
<dbReference type="GO" id="GO:0004386">
    <property type="term" value="F:helicase activity"/>
    <property type="evidence" value="ECO:0007669"/>
    <property type="project" value="InterPro"/>
</dbReference>
<dbReference type="EMBL" id="ML991806">
    <property type="protein sequence ID" value="KAF2233487.1"/>
    <property type="molecule type" value="Genomic_DNA"/>
</dbReference>
<dbReference type="CDD" id="cd18808">
    <property type="entry name" value="SF1_C_Upf1"/>
    <property type="match status" value="1"/>
</dbReference>
<dbReference type="Pfam" id="PF00004">
    <property type="entry name" value="AAA"/>
    <property type="match status" value="3"/>
</dbReference>
<dbReference type="Proteomes" id="UP000800092">
    <property type="component" value="Unassembled WGS sequence"/>
</dbReference>
<dbReference type="SUPFAM" id="SSF52540">
    <property type="entry name" value="P-loop containing nucleoside triphosphate hydrolases"/>
    <property type="match status" value="4"/>
</dbReference>
<dbReference type="Gene3D" id="1.10.8.60">
    <property type="match status" value="2"/>
</dbReference>
<feature type="domain" description="AAA+ ATPase" evidence="6">
    <location>
        <begin position="1878"/>
        <end position="2015"/>
    </location>
</feature>
<dbReference type="FunFam" id="1.10.8.60:FF:000160">
    <property type="entry name" value="WGS project CABT00000000 data, contig 2.55"/>
    <property type="match status" value="1"/>
</dbReference>
<dbReference type="InterPro" id="IPR003593">
    <property type="entry name" value="AAA+_ATPase"/>
</dbReference>
<feature type="compositionally biased region" description="Basic and acidic residues" evidence="5">
    <location>
        <begin position="1186"/>
        <end position="1217"/>
    </location>
</feature>
<feature type="compositionally biased region" description="Basic and acidic residues" evidence="5">
    <location>
        <begin position="2204"/>
        <end position="2230"/>
    </location>
</feature>
<feature type="region of interest" description="Disordered" evidence="5">
    <location>
        <begin position="2204"/>
        <end position="2240"/>
    </location>
</feature>
<dbReference type="InterPro" id="IPR047187">
    <property type="entry name" value="SF1_C_Upf1"/>
</dbReference>
<evidence type="ECO:0000256" key="1">
    <source>
        <dbReference type="ARBA" id="ARBA00010378"/>
    </source>
</evidence>
<evidence type="ECO:0000259" key="6">
    <source>
        <dbReference type="SMART" id="SM00382"/>
    </source>
</evidence>
<dbReference type="GO" id="GO:0005524">
    <property type="term" value="F:ATP binding"/>
    <property type="evidence" value="ECO:0007669"/>
    <property type="project" value="UniProtKB-KW"/>
</dbReference>